<reference evidence="2" key="1">
    <citation type="journal article" date="2023" name="Science">
        <title>Genome structures resolve the early diversification of teleost fishes.</title>
        <authorList>
            <person name="Parey E."/>
            <person name="Louis A."/>
            <person name="Montfort J."/>
            <person name="Bouchez O."/>
            <person name="Roques C."/>
            <person name="Iampietro C."/>
            <person name="Lluch J."/>
            <person name="Castinel A."/>
            <person name="Donnadieu C."/>
            <person name="Desvignes T."/>
            <person name="Floi Bucao C."/>
            <person name="Jouanno E."/>
            <person name="Wen M."/>
            <person name="Mejri S."/>
            <person name="Dirks R."/>
            <person name="Jansen H."/>
            <person name="Henkel C."/>
            <person name="Chen W.J."/>
            <person name="Zahm M."/>
            <person name="Cabau C."/>
            <person name="Klopp C."/>
            <person name="Thompson A.W."/>
            <person name="Robinson-Rechavi M."/>
            <person name="Braasch I."/>
            <person name="Lecointre G."/>
            <person name="Bobe J."/>
            <person name="Postlethwait J.H."/>
            <person name="Berthelot C."/>
            <person name="Roest Crollius H."/>
            <person name="Guiguen Y."/>
        </authorList>
    </citation>
    <scope>NUCLEOTIDE SEQUENCE</scope>
    <source>
        <strain evidence="2">NC1722</strain>
    </source>
</reference>
<feature type="region of interest" description="Disordered" evidence="1">
    <location>
        <begin position="1"/>
        <end position="74"/>
    </location>
</feature>
<sequence length="74" mass="8034">MSQETLFSLSSPERRFPPPQQSAAFPHTAPRPQSGPRQTFPFLPFNVLSPDPGDGSVEQDVKPQSRGDAWGAGL</sequence>
<organism evidence="2 3">
    <name type="scientific">Aldrovandia affinis</name>
    <dbReference type="NCBI Taxonomy" id="143900"/>
    <lineage>
        <taxon>Eukaryota</taxon>
        <taxon>Metazoa</taxon>
        <taxon>Chordata</taxon>
        <taxon>Craniata</taxon>
        <taxon>Vertebrata</taxon>
        <taxon>Euteleostomi</taxon>
        <taxon>Actinopterygii</taxon>
        <taxon>Neopterygii</taxon>
        <taxon>Teleostei</taxon>
        <taxon>Notacanthiformes</taxon>
        <taxon>Halosauridae</taxon>
        <taxon>Aldrovandia</taxon>
    </lineage>
</organism>
<accession>A0AAD7S1A3</accession>
<comment type="caution">
    <text evidence="2">The sequence shown here is derived from an EMBL/GenBank/DDBJ whole genome shotgun (WGS) entry which is preliminary data.</text>
</comment>
<dbReference type="AlphaFoldDB" id="A0AAD7S1A3"/>
<name>A0AAD7S1A3_9TELE</name>
<dbReference type="Proteomes" id="UP001221898">
    <property type="component" value="Unassembled WGS sequence"/>
</dbReference>
<evidence type="ECO:0000313" key="3">
    <source>
        <dbReference type="Proteomes" id="UP001221898"/>
    </source>
</evidence>
<evidence type="ECO:0000313" key="2">
    <source>
        <dbReference type="EMBL" id="KAJ8394171.1"/>
    </source>
</evidence>
<keyword evidence="3" id="KW-1185">Reference proteome</keyword>
<evidence type="ECO:0000256" key="1">
    <source>
        <dbReference type="SAM" id="MobiDB-lite"/>
    </source>
</evidence>
<gene>
    <name evidence="2" type="ORF">AAFF_G00049760</name>
</gene>
<proteinExistence type="predicted"/>
<feature type="compositionally biased region" description="Polar residues" evidence="1">
    <location>
        <begin position="1"/>
        <end position="11"/>
    </location>
</feature>
<protein>
    <submittedName>
        <fullName evidence="2">Uncharacterized protein</fullName>
    </submittedName>
</protein>
<dbReference type="EMBL" id="JAINUG010000129">
    <property type="protein sequence ID" value="KAJ8394171.1"/>
    <property type="molecule type" value="Genomic_DNA"/>
</dbReference>